<proteinExistence type="inferred from homology"/>
<keyword evidence="3 6" id="KW-0694">RNA-binding</keyword>
<dbReference type="InterPro" id="IPR020070">
    <property type="entry name" value="Ribosomal_bL9_N"/>
</dbReference>
<dbReference type="InterPro" id="IPR000244">
    <property type="entry name" value="Ribosomal_bL9"/>
</dbReference>
<dbReference type="Gene3D" id="3.10.430.100">
    <property type="entry name" value="Ribosomal protein L9, C-terminal domain"/>
    <property type="match status" value="1"/>
</dbReference>
<evidence type="ECO:0000259" key="7">
    <source>
        <dbReference type="PROSITE" id="PS00651"/>
    </source>
</evidence>
<dbReference type="AlphaFoldDB" id="A0A1Z1ML83"/>
<name>A0A1Z1ML83_9FLOR</name>
<dbReference type="SUPFAM" id="SSF55653">
    <property type="entry name" value="Ribosomal protein L9 C-domain"/>
    <property type="match status" value="1"/>
</dbReference>
<dbReference type="InterPro" id="IPR020594">
    <property type="entry name" value="Ribosomal_bL9_bac/chp"/>
</dbReference>
<dbReference type="GO" id="GO:0003735">
    <property type="term" value="F:structural constituent of ribosome"/>
    <property type="evidence" value="ECO:0007669"/>
    <property type="project" value="InterPro"/>
</dbReference>
<dbReference type="RefSeq" id="YP_009397318.1">
    <property type="nucleotide sequence ID" value="NC_035286.1"/>
</dbReference>
<dbReference type="GeneID" id="33359655"/>
<dbReference type="InterPro" id="IPR020069">
    <property type="entry name" value="Ribosomal_bL9_C"/>
</dbReference>
<evidence type="ECO:0000313" key="8">
    <source>
        <dbReference type="EMBL" id="ARW66504.1"/>
    </source>
</evidence>
<protein>
    <recommendedName>
        <fullName evidence="6">Large ribosomal subunit protein bL9c</fullName>
    </recommendedName>
</protein>
<dbReference type="Pfam" id="PF01281">
    <property type="entry name" value="Ribosomal_L9_N"/>
    <property type="match status" value="1"/>
</dbReference>
<dbReference type="Pfam" id="PF03948">
    <property type="entry name" value="Ribosomal_L9_C"/>
    <property type="match status" value="1"/>
</dbReference>
<evidence type="ECO:0000256" key="4">
    <source>
        <dbReference type="ARBA" id="ARBA00022980"/>
    </source>
</evidence>
<keyword evidence="5 6" id="KW-0687">Ribonucleoprotein</keyword>
<dbReference type="GO" id="GO:0009507">
    <property type="term" value="C:chloroplast"/>
    <property type="evidence" value="ECO:0007669"/>
    <property type="project" value="UniProtKB-SubCell"/>
</dbReference>
<feature type="domain" description="Ribosomal protein L9" evidence="7">
    <location>
        <begin position="17"/>
        <end position="44"/>
    </location>
</feature>
<dbReference type="SUPFAM" id="SSF55658">
    <property type="entry name" value="L9 N-domain-like"/>
    <property type="match status" value="1"/>
</dbReference>
<dbReference type="PANTHER" id="PTHR21368">
    <property type="entry name" value="50S RIBOSOMAL PROTEIN L9"/>
    <property type="match status" value="1"/>
</dbReference>
<dbReference type="EMBL" id="MF101442">
    <property type="protein sequence ID" value="ARW66504.1"/>
    <property type="molecule type" value="Genomic_DNA"/>
</dbReference>
<keyword evidence="8" id="KW-0934">Plastid</keyword>
<dbReference type="PROSITE" id="PS00651">
    <property type="entry name" value="RIBOSOMAL_L9"/>
    <property type="match status" value="1"/>
</dbReference>
<evidence type="ECO:0000256" key="2">
    <source>
        <dbReference type="ARBA" id="ARBA00022730"/>
    </source>
</evidence>
<evidence type="ECO:0000256" key="5">
    <source>
        <dbReference type="ARBA" id="ARBA00023274"/>
    </source>
</evidence>
<keyword evidence="8" id="KW-0150">Chloroplast</keyword>
<sequence length="154" mass="17872">MRKKIKIILKEDYLNIGKKNTIDNVSKGYAFNFLIPNNIAEIATKNKIKHLKMFDSIKQKQIEDNKTRAEKLQKTFILIKKINLLKKAGENKLIFGSINEKEVINIILKQTNIKLDKKQIKIPSIKQIGVFSIEINLFYSIYCKLKLNIIPANI</sequence>
<dbReference type="InterPro" id="IPR009027">
    <property type="entry name" value="Ribosomal_bL9/RNase_H1_N"/>
</dbReference>
<dbReference type="GO" id="GO:0019843">
    <property type="term" value="F:rRNA binding"/>
    <property type="evidence" value="ECO:0007669"/>
    <property type="project" value="UniProtKB-UniRule"/>
</dbReference>
<organism evidence="8">
    <name type="scientific">Thuretia quercifolia</name>
    <dbReference type="NCBI Taxonomy" id="189650"/>
    <lineage>
        <taxon>Eukaryota</taxon>
        <taxon>Rhodophyta</taxon>
        <taxon>Florideophyceae</taxon>
        <taxon>Rhodymeniophycidae</taxon>
        <taxon>Ceramiales</taxon>
        <taxon>Dasyaceae</taxon>
        <taxon>Thuretia</taxon>
    </lineage>
</organism>
<dbReference type="HAMAP" id="MF_00503">
    <property type="entry name" value="Ribosomal_bL9"/>
    <property type="match status" value="1"/>
</dbReference>
<dbReference type="GO" id="GO:0006412">
    <property type="term" value="P:translation"/>
    <property type="evidence" value="ECO:0007669"/>
    <property type="project" value="UniProtKB-UniRule"/>
</dbReference>
<accession>A0A1Z1ML83</accession>
<comment type="function">
    <text evidence="6">Binds to the 23S rRNA.</text>
</comment>
<evidence type="ECO:0000256" key="1">
    <source>
        <dbReference type="ARBA" id="ARBA00010605"/>
    </source>
</evidence>
<gene>
    <name evidence="6 8" type="primary">rpl9</name>
</gene>
<reference evidence="8" key="1">
    <citation type="journal article" date="2017" name="J. Phycol.">
        <title>Analysis of chloroplast genomes and a supermatrix inform reclassification of the Rhodomelaceae (Rhodophyta).</title>
        <authorList>
            <person name="Diaz-Tapia P."/>
            <person name="Maggs C.A."/>
            <person name="West J.A."/>
            <person name="Verbruggen H."/>
        </authorList>
    </citation>
    <scope>NUCLEOTIDE SEQUENCE</scope>
    <source>
        <strain evidence="8">PD1024</strain>
    </source>
</reference>
<comment type="subcellular location">
    <subcellularLocation>
        <location evidence="6">Plastid</location>
        <location evidence="6">Chloroplast</location>
    </subcellularLocation>
</comment>
<geneLocation type="chloroplast" evidence="8"/>
<evidence type="ECO:0000256" key="3">
    <source>
        <dbReference type="ARBA" id="ARBA00022884"/>
    </source>
</evidence>
<keyword evidence="4 6" id="KW-0689">Ribosomal protein</keyword>
<dbReference type="InterPro" id="IPR036791">
    <property type="entry name" value="Ribosomal_bL9_C_sf"/>
</dbReference>
<keyword evidence="2 6" id="KW-0699">rRNA-binding</keyword>
<dbReference type="NCBIfam" id="TIGR00158">
    <property type="entry name" value="L9"/>
    <property type="match status" value="1"/>
</dbReference>
<dbReference type="GO" id="GO:1990904">
    <property type="term" value="C:ribonucleoprotein complex"/>
    <property type="evidence" value="ECO:0007669"/>
    <property type="project" value="UniProtKB-KW"/>
</dbReference>
<dbReference type="InterPro" id="IPR036935">
    <property type="entry name" value="Ribosomal_bL9_N_sf"/>
</dbReference>
<dbReference type="GO" id="GO:0005840">
    <property type="term" value="C:ribosome"/>
    <property type="evidence" value="ECO:0007669"/>
    <property type="project" value="UniProtKB-KW"/>
</dbReference>
<dbReference type="Gene3D" id="3.40.5.10">
    <property type="entry name" value="Ribosomal protein L9, N-terminal domain"/>
    <property type="match status" value="1"/>
</dbReference>
<evidence type="ECO:0000256" key="6">
    <source>
        <dbReference type="HAMAP-Rule" id="MF_00503"/>
    </source>
</evidence>
<comment type="similarity">
    <text evidence="1 6">Belongs to the bacterial ribosomal protein bL9 family.</text>
</comment>